<proteinExistence type="predicted"/>
<protein>
    <submittedName>
        <fullName evidence="2">YbaK/EbsC family protein</fullName>
    </submittedName>
</protein>
<dbReference type="RefSeq" id="WP_255159429.1">
    <property type="nucleotide sequence ID" value="NZ_CP101497.1"/>
</dbReference>
<evidence type="ECO:0000259" key="1">
    <source>
        <dbReference type="Pfam" id="PF04073"/>
    </source>
</evidence>
<evidence type="ECO:0000313" key="3">
    <source>
        <dbReference type="Proteomes" id="UP001060039"/>
    </source>
</evidence>
<dbReference type="Proteomes" id="UP001060039">
    <property type="component" value="Chromosome"/>
</dbReference>
<dbReference type="Pfam" id="PF04073">
    <property type="entry name" value="tRNA_edit"/>
    <property type="match status" value="1"/>
</dbReference>
<name>A0ABY5FX00_9MICO</name>
<dbReference type="InterPro" id="IPR036754">
    <property type="entry name" value="YbaK/aa-tRNA-synt-asso_dom_sf"/>
</dbReference>
<dbReference type="PANTHER" id="PTHR30411:SF1">
    <property type="entry name" value="CYTOPLASMIC PROTEIN"/>
    <property type="match status" value="1"/>
</dbReference>
<dbReference type="InterPro" id="IPR007214">
    <property type="entry name" value="YbaK/aa-tRNA-synth-assoc-dom"/>
</dbReference>
<organism evidence="2 3">
    <name type="scientific">Microcella humidisoli</name>
    <dbReference type="NCBI Taxonomy" id="2963406"/>
    <lineage>
        <taxon>Bacteria</taxon>
        <taxon>Bacillati</taxon>
        <taxon>Actinomycetota</taxon>
        <taxon>Actinomycetes</taxon>
        <taxon>Micrococcales</taxon>
        <taxon>Microbacteriaceae</taxon>
        <taxon>Microcella</taxon>
    </lineage>
</organism>
<accession>A0ABY5FX00</accession>
<keyword evidence="3" id="KW-1185">Reference proteome</keyword>
<dbReference type="SUPFAM" id="SSF55826">
    <property type="entry name" value="YbaK/ProRS associated domain"/>
    <property type="match status" value="1"/>
</dbReference>
<dbReference type="Gene3D" id="3.90.960.10">
    <property type="entry name" value="YbaK/aminoacyl-tRNA synthetase-associated domain"/>
    <property type="match status" value="1"/>
</dbReference>
<dbReference type="PANTHER" id="PTHR30411">
    <property type="entry name" value="CYTOPLASMIC PROTEIN"/>
    <property type="match status" value="1"/>
</dbReference>
<dbReference type="EMBL" id="CP101497">
    <property type="protein sequence ID" value="UTT62286.1"/>
    <property type="molecule type" value="Genomic_DNA"/>
</dbReference>
<reference evidence="2" key="1">
    <citation type="submission" date="2022-07" db="EMBL/GenBank/DDBJ databases">
        <title>Taxonomic analysis of Microcella humidisoli nov. sp., isolated from riverside soil.</title>
        <authorList>
            <person name="Molina K.M."/>
            <person name="Kim S.B."/>
        </authorList>
    </citation>
    <scope>NUCLEOTIDE SEQUENCE</scope>
    <source>
        <strain evidence="2">MMS21-STM10</strain>
    </source>
</reference>
<feature type="domain" description="YbaK/aminoacyl-tRNA synthetase-associated" evidence="1">
    <location>
        <begin position="25"/>
        <end position="146"/>
    </location>
</feature>
<sequence>MASGPERFLAATAHLPITPQRMPDSTHTAAEAAAAVGCAVGAIVKSLVFVAVHPDDSREPVLALVCGDNRADLDALAGVLGARVEKADAKTVKETTGYSIGGVPPLGHPAPVRTVVDRDLLRFGTVWSAAGSAYDVFPATPQQLVDWTGGELADIGNR</sequence>
<dbReference type="CDD" id="cd04333">
    <property type="entry name" value="ProX_deacylase"/>
    <property type="match status" value="1"/>
</dbReference>
<gene>
    <name evidence="2" type="ORF">NNL39_11570</name>
</gene>
<evidence type="ECO:0000313" key="2">
    <source>
        <dbReference type="EMBL" id="UTT62286.1"/>
    </source>
</evidence>